<proteinExistence type="predicted"/>
<comment type="caution">
    <text evidence="4">The sequence shown here is derived from an EMBL/GenBank/DDBJ whole genome shotgun (WGS) entry which is preliminary data.</text>
</comment>
<gene>
    <name evidence="4" type="ORF">AVCANL283_04230</name>
</gene>
<dbReference type="SMART" id="SM00382">
    <property type="entry name" value="AAA"/>
    <property type="match status" value="1"/>
</dbReference>
<protein>
    <submittedName>
        <fullName evidence="4">ABC transporter ATP-binding protein</fullName>
    </submittedName>
</protein>
<dbReference type="Pfam" id="PF00005">
    <property type="entry name" value="ABC_tran"/>
    <property type="match status" value="1"/>
</dbReference>
<evidence type="ECO:0000256" key="1">
    <source>
        <dbReference type="ARBA" id="ARBA00022741"/>
    </source>
</evidence>
<evidence type="ECO:0000313" key="5">
    <source>
        <dbReference type="Proteomes" id="UP000786183"/>
    </source>
</evidence>
<dbReference type="Gene3D" id="3.40.50.300">
    <property type="entry name" value="P-loop containing nucleotide triphosphate hydrolases"/>
    <property type="match status" value="1"/>
</dbReference>
<dbReference type="EMBL" id="JACGBB010000007">
    <property type="protein sequence ID" value="MBZ7987316.1"/>
    <property type="molecule type" value="Genomic_DNA"/>
</dbReference>
<keyword evidence="5" id="KW-1185">Reference proteome</keyword>
<dbReference type="RefSeq" id="WP_172231068.1">
    <property type="nucleotide sequence ID" value="NZ_CP035946.1"/>
</dbReference>
<keyword evidence="1" id="KW-0547">Nucleotide-binding</keyword>
<dbReference type="InterPro" id="IPR003439">
    <property type="entry name" value="ABC_transporter-like_ATP-bd"/>
</dbReference>
<dbReference type="PROSITE" id="PS50893">
    <property type="entry name" value="ABC_TRANSPORTER_2"/>
    <property type="match status" value="1"/>
</dbReference>
<dbReference type="PANTHER" id="PTHR24220:SF86">
    <property type="entry name" value="ABC TRANSPORTER ABCH.1"/>
    <property type="match status" value="1"/>
</dbReference>
<reference evidence="4 5" key="1">
    <citation type="submission" date="2020-07" db="EMBL/GenBank/DDBJ databases">
        <title>Transfer of Campylobacter canadensis to the novel genus Avispirillum gen. nov., that also includes two novel species recovered from migratory waterfowl: Avispirillum anseris sp. nov. and Avispirillum brantae sp. nov.</title>
        <authorList>
            <person name="Miller W.G."/>
            <person name="Chapman M.H."/>
            <person name="Yee E."/>
            <person name="Inglis G.D."/>
        </authorList>
    </citation>
    <scope>NUCLEOTIDE SEQUENCE [LARGE SCALE GENOMIC DNA]</scope>
    <source>
        <strain evidence="4 5">L283</strain>
    </source>
</reference>
<organism evidence="4 5">
    <name type="scientific">Campylobacter canadensis</name>
    <dbReference type="NCBI Taxonomy" id="449520"/>
    <lineage>
        <taxon>Bacteria</taxon>
        <taxon>Pseudomonadati</taxon>
        <taxon>Campylobacterota</taxon>
        <taxon>Epsilonproteobacteria</taxon>
        <taxon>Campylobacterales</taxon>
        <taxon>Campylobacteraceae</taxon>
        <taxon>Campylobacter</taxon>
    </lineage>
</organism>
<evidence type="ECO:0000256" key="2">
    <source>
        <dbReference type="ARBA" id="ARBA00022840"/>
    </source>
</evidence>
<accession>A0ABS7WRD4</accession>
<evidence type="ECO:0000313" key="4">
    <source>
        <dbReference type="EMBL" id="MBZ7987316.1"/>
    </source>
</evidence>
<dbReference type="PROSITE" id="PS00211">
    <property type="entry name" value="ABC_TRANSPORTER_1"/>
    <property type="match status" value="1"/>
</dbReference>
<name>A0ABS7WRD4_9BACT</name>
<sequence>MLKLQGITHSFDTLLFNNFNCEFKEGTSTAIVGKSGSGKSTLLHIASSLLKPQSGQVLYKGNDLYALSEDERLKIRRNEFGIIFQQHYLFKGFSAYENIELASILSKEKIDFDILKFLNIEHVLNKKTHLLSGGEQQRVSIARVLCKKPKLIFADEPSGNLDPKNAKNAIKLLCDYTKNNNSALFLITHDMELALMCDFRIEIG</sequence>
<dbReference type="InterPro" id="IPR015854">
    <property type="entry name" value="ABC_transpr_LolD-like"/>
</dbReference>
<dbReference type="InterPro" id="IPR017871">
    <property type="entry name" value="ABC_transporter-like_CS"/>
</dbReference>
<dbReference type="PANTHER" id="PTHR24220">
    <property type="entry name" value="IMPORT ATP-BINDING PROTEIN"/>
    <property type="match status" value="1"/>
</dbReference>
<feature type="domain" description="ABC transporter" evidence="3">
    <location>
        <begin position="2"/>
        <end position="203"/>
    </location>
</feature>
<dbReference type="InterPro" id="IPR003593">
    <property type="entry name" value="AAA+_ATPase"/>
</dbReference>
<dbReference type="Proteomes" id="UP000786183">
    <property type="component" value="Unassembled WGS sequence"/>
</dbReference>
<dbReference type="GO" id="GO:0005524">
    <property type="term" value="F:ATP binding"/>
    <property type="evidence" value="ECO:0007669"/>
    <property type="project" value="UniProtKB-KW"/>
</dbReference>
<dbReference type="InterPro" id="IPR027417">
    <property type="entry name" value="P-loop_NTPase"/>
</dbReference>
<keyword evidence="2 4" id="KW-0067">ATP-binding</keyword>
<evidence type="ECO:0000259" key="3">
    <source>
        <dbReference type="PROSITE" id="PS50893"/>
    </source>
</evidence>
<dbReference type="SUPFAM" id="SSF52540">
    <property type="entry name" value="P-loop containing nucleoside triphosphate hydrolases"/>
    <property type="match status" value="1"/>
</dbReference>